<dbReference type="InterPro" id="IPR050259">
    <property type="entry name" value="SDR"/>
</dbReference>
<reference evidence="2 3" key="1">
    <citation type="submission" date="2019-07" db="EMBL/GenBank/DDBJ databases">
        <title>Qingshengfaniella alkalisoli gen. nov., sp. nov., isolated from saline soil.</title>
        <authorList>
            <person name="Xu L."/>
            <person name="Huang X.-X."/>
            <person name="Sun J.-Q."/>
        </authorList>
    </citation>
    <scope>NUCLEOTIDE SEQUENCE [LARGE SCALE GENOMIC DNA]</scope>
    <source>
        <strain evidence="2 3">DSM 27279</strain>
    </source>
</reference>
<sequence length="275" mass="28968">MNLGLQHKNALVTGGSKGLGFACAHTLLREGARVAIVSRDPVNVADARRRLAADGFDTVGIVADLADEAAAEHAVAQAEQALGPLDILVNSAGAARRRPAEELDATAWREALGRKFFPYINVQEAVLRRMLTRARERGQDGACPPETQIGAVVNIVGMGGKFPSESHISGSAANAALLLSTVGLARYYARFGIRINAVNPGVTVTDRTAQTLEHEARIQGVDVDEARRRGEAAAPLRRYGQPGEIADVVAFLASSRASYMVGALVPVDGGQKAAL</sequence>
<dbReference type="PANTHER" id="PTHR42879:SF6">
    <property type="entry name" value="NADPH-DEPENDENT REDUCTASE BACG"/>
    <property type="match status" value="1"/>
</dbReference>
<dbReference type="RefSeq" id="WP_143950641.1">
    <property type="nucleotide sequence ID" value="NZ_BAABMB010000003.1"/>
</dbReference>
<dbReference type="InterPro" id="IPR002347">
    <property type="entry name" value="SDR_fam"/>
</dbReference>
<name>A0A556ACU7_9BURK</name>
<proteinExistence type="inferred from homology"/>
<comment type="similarity">
    <text evidence="1">Belongs to the short-chain dehydrogenases/reductases (SDR) family.</text>
</comment>
<dbReference type="AlphaFoldDB" id="A0A556ACU7"/>
<evidence type="ECO:0000313" key="3">
    <source>
        <dbReference type="Proteomes" id="UP000318405"/>
    </source>
</evidence>
<dbReference type="OrthoDB" id="9803333at2"/>
<evidence type="ECO:0000256" key="1">
    <source>
        <dbReference type="ARBA" id="ARBA00006484"/>
    </source>
</evidence>
<organism evidence="2 3">
    <name type="scientific">Verticiella sediminum</name>
    <dbReference type="NCBI Taxonomy" id="1247510"/>
    <lineage>
        <taxon>Bacteria</taxon>
        <taxon>Pseudomonadati</taxon>
        <taxon>Pseudomonadota</taxon>
        <taxon>Betaproteobacteria</taxon>
        <taxon>Burkholderiales</taxon>
        <taxon>Alcaligenaceae</taxon>
        <taxon>Verticiella</taxon>
    </lineage>
</organism>
<dbReference type="SUPFAM" id="SSF51735">
    <property type="entry name" value="NAD(P)-binding Rossmann-fold domains"/>
    <property type="match status" value="1"/>
</dbReference>
<dbReference type="Gene3D" id="3.40.50.720">
    <property type="entry name" value="NAD(P)-binding Rossmann-like Domain"/>
    <property type="match status" value="1"/>
</dbReference>
<dbReference type="InterPro" id="IPR036291">
    <property type="entry name" value="NAD(P)-bd_dom_sf"/>
</dbReference>
<dbReference type="PANTHER" id="PTHR42879">
    <property type="entry name" value="3-OXOACYL-(ACYL-CARRIER-PROTEIN) REDUCTASE"/>
    <property type="match status" value="1"/>
</dbReference>
<dbReference type="Pfam" id="PF00106">
    <property type="entry name" value="adh_short"/>
    <property type="match status" value="1"/>
</dbReference>
<dbReference type="Proteomes" id="UP000318405">
    <property type="component" value="Unassembled WGS sequence"/>
</dbReference>
<evidence type="ECO:0000313" key="2">
    <source>
        <dbReference type="EMBL" id="TSH90724.1"/>
    </source>
</evidence>
<dbReference type="PRINTS" id="PR00081">
    <property type="entry name" value="GDHRDH"/>
</dbReference>
<gene>
    <name evidence="2" type="ORF">FOZ76_23365</name>
</gene>
<comment type="caution">
    <text evidence="2">The sequence shown here is derived from an EMBL/GenBank/DDBJ whole genome shotgun (WGS) entry which is preliminary data.</text>
</comment>
<keyword evidence="3" id="KW-1185">Reference proteome</keyword>
<dbReference type="EMBL" id="VLTJ01000039">
    <property type="protein sequence ID" value="TSH90724.1"/>
    <property type="molecule type" value="Genomic_DNA"/>
</dbReference>
<protein>
    <submittedName>
        <fullName evidence="2">SDR family oxidoreductase</fullName>
    </submittedName>
</protein>
<accession>A0A556ACU7</accession>